<evidence type="ECO:0000313" key="8">
    <source>
        <dbReference type="Proteomes" id="UP000027192"/>
    </source>
</evidence>
<evidence type="ECO:0000256" key="1">
    <source>
        <dbReference type="ARBA" id="ARBA00009437"/>
    </source>
</evidence>
<evidence type="ECO:0000256" key="3">
    <source>
        <dbReference type="ARBA" id="ARBA00023125"/>
    </source>
</evidence>
<evidence type="ECO:0000256" key="2">
    <source>
        <dbReference type="ARBA" id="ARBA00023015"/>
    </source>
</evidence>
<dbReference type="InterPro" id="IPR036390">
    <property type="entry name" value="WH_DNA-bd_sf"/>
</dbReference>
<dbReference type="InterPro" id="IPR017685">
    <property type="entry name" value="ArgP"/>
</dbReference>
<dbReference type="Gene3D" id="3.40.190.290">
    <property type="match status" value="1"/>
</dbReference>
<gene>
    <name evidence="5" type="primary">argP</name>
    <name evidence="7" type="ORF">EA58_04555</name>
</gene>
<comment type="caution">
    <text evidence="7">The sequence shown here is derived from an EMBL/GenBank/DDBJ whole genome shotgun (WGS) entry which is preliminary data.</text>
</comment>
<evidence type="ECO:0000259" key="6">
    <source>
        <dbReference type="PROSITE" id="PS50931"/>
    </source>
</evidence>
<reference evidence="7 8" key="1">
    <citation type="submission" date="2014-04" db="EMBL/GenBank/DDBJ databases">
        <title>Draft genome sequence of Photobacterium halotolerans S2753: a solonamide, ngercheumicin and holomycin producer.</title>
        <authorList>
            <person name="Machado H.R."/>
            <person name="Gram L."/>
        </authorList>
    </citation>
    <scope>NUCLEOTIDE SEQUENCE [LARGE SCALE GENOMIC DNA]</scope>
    <source>
        <strain evidence="7 8">S2753</strain>
    </source>
</reference>
<dbReference type="InterPro" id="IPR050176">
    <property type="entry name" value="LTTR"/>
</dbReference>
<evidence type="ECO:0000256" key="5">
    <source>
        <dbReference type="HAMAP-Rule" id="MF_00513"/>
    </source>
</evidence>
<dbReference type="EMBL" id="JMIB01000006">
    <property type="protein sequence ID" value="KDM92651.1"/>
    <property type="molecule type" value="Genomic_DNA"/>
</dbReference>
<dbReference type="SUPFAM" id="SSF53850">
    <property type="entry name" value="Periplasmic binding protein-like II"/>
    <property type="match status" value="1"/>
</dbReference>
<dbReference type="NCBIfam" id="NF009888">
    <property type="entry name" value="PRK13348.1"/>
    <property type="match status" value="1"/>
</dbReference>
<comment type="function">
    <text evidence="5">Controls the transcription of genes involved in arginine and lysine metabolism.</text>
</comment>
<dbReference type="PRINTS" id="PR00039">
    <property type="entry name" value="HTHLYSR"/>
</dbReference>
<keyword evidence="3 5" id="KW-0238">DNA-binding</keyword>
<keyword evidence="4 5" id="KW-0804">Transcription</keyword>
<dbReference type="HAMAP" id="MF_00513">
    <property type="entry name" value="HTH_type_ArgP"/>
    <property type="match status" value="1"/>
</dbReference>
<dbReference type="InterPro" id="IPR000847">
    <property type="entry name" value="LysR_HTH_N"/>
</dbReference>
<dbReference type="PROSITE" id="PS50931">
    <property type="entry name" value="HTH_LYSR"/>
    <property type="match status" value="1"/>
</dbReference>
<dbReference type="PANTHER" id="PTHR30579">
    <property type="entry name" value="TRANSCRIPTIONAL REGULATOR"/>
    <property type="match status" value="1"/>
</dbReference>
<keyword evidence="8" id="KW-1185">Reference proteome</keyword>
<dbReference type="NCBIfam" id="NF002964">
    <property type="entry name" value="PRK03635.1"/>
    <property type="match status" value="1"/>
</dbReference>
<dbReference type="InterPro" id="IPR023490">
    <property type="entry name" value="ArgP_gammaproteobact"/>
</dbReference>
<evidence type="ECO:0000313" key="7">
    <source>
        <dbReference type="EMBL" id="KDM92651.1"/>
    </source>
</evidence>
<dbReference type="RefSeq" id="WP_036749403.1">
    <property type="nucleotide sequence ID" value="NZ_JAGSGC010000005.1"/>
</dbReference>
<name>A0A066RU80_9GAMM</name>
<proteinExistence type="inferred from homology"/>
<dbReference type="CDD" id="cd08428">
    <property type="entry name" value="PBP2_IciA_ArgP"/>
    <property type="match status" value="1"/>
</dbReference>
<comment type="subunit">
    <text evidence="5">Homodimer.</text>
</comment>
<dbReference type="Gene3D" id="1.10.10.10">
    <property type="entry name" value="Winged helix-like DNA-binding domain superfamily/Winged helix DNA-binding domain"/>
    <property type="match status" value="1"/>
</dbReference>
<dbReference type="NCBIfam" id="TIGR03298">
    <property type="entry name" value="argP"/>
    <property type="match status" value="1"/>
</dbReference>
<protein>
    <recommendedName>
        <fullName evidence="5">HTH-type transcriptional regulator ArgP</fullName>
    </recommendedName>
</protein>
<dbReference type="Pfam" id="PF03466">
    <property type="entry name" value="LysR_substrate"/>
    <property type="match status" value="1"/>
</dbReference>
<dbReference type="FunFam" id="1.10.10.10:FF:000061">
    <property type="entry name" value="HTH-type transcriptional regulator ArgP"/>
    <property type="match status" value="1"/>
</dbReference>
<feature type="domain" description="HTH lysR-type" evidence="6">
    <location>
        <begin position="4"/>
        <end position="60"/>
    </location>
</feature>
<dbReference type="GO" id="GO:0003700">
    <property type="term" value="F:DNA-binding transcription factor activity"/>
    <property type="evidence" value="ECO:0007669"/>
    <property type="project" value="UniProtKB-UniRule"/>
</dbReference>
<dbReference type="InterPro" id="IPR005119">
    <property type="entry name" value="LysR_subst-bd"/>
</dbReference>
<sequence length="298" mass="33548">MEGLDYRWVQALDAVVSQRGFERAAEVLCITQSAVSQRIKQLEKHMAQPLLVREQPPRPTPAGQKLLGLYRRVRLLEQELLPDIRPGEQSQPLQMSIASNADSLATWLLPALSPLLKQRRIEINLMLEDESRTLDRLRSGEVVGAISMEATPMPGCVADYLGRMDYLCVASPDFQATYFSDGVNRDTLMGAPAVAFDQYDDMHEVFIQQHFNLPRGSVLTHRVRSSEAFVKLALHGVAYCLIPKVQIEEELASGALVNLTPGIMLTRRIYWHHWALESGVFSEVTAQLLDHARHKLPQ</sequence>
<dbReference type="SUPFAM" id="SSF46785">
    <property type="entry name" value="Winged helix' DNA-binding domain"/>
    <property type="match status" value="1"/>
</dbReference>
<organism evidence="7 8">
    <name type="scientific">Photobacterium galatheae</name>
    <dbReference type="NCBI Taxonomy" id="1654360"/>
    <lineage>
        <taxon>Bacteria</taxon>
        <taxon>Pseudomonadati</taxon>
        <taxon>Pseudomonadota</taxon>
        <taxon>Gammaproteobacteria</taxon>
        <taxon>Vibrionales</taxon>
        <taxon>Vibrionaceae</taxon>
        <taxon>Photobacterium</taxon>
    </lineage>
</organism>
<dbReference type="Pfam" id="PF00126">
    <property type="entry name" value="HTH_1"/>
    <property type="match status" value="1"/>
</dbReference>
<accession>A0A066RU80</accession>
<dbReference type="Proteomes" id="UP000027192">
    <property type="component" value="Unassembled WGS sequence"/>
</dbReference>
<dbReference type="STRING" id="1654360.EA58_04555"/>
<keyword evidence="2 5" id="KW-0805">Transcription regulation</keyword>
<dbReference type="GO" id="GO:0043565">
    <property type="term" value="F:sequence-specific DNA binding"/>
    <property type="evidence" value="ECO:0007669"/>
    <property type="project" value="UniProtKB-ARBA"/>
</dbReference>
<evidence type="ECO:0000256" key="4">
    <source>
        <dbReference type="ARBA" id="ARBA00023163"/>
    </source>
</evidence>
<dbReference type="PANTHER" id="PTHR30579:SF2">
    <property type="entry name" value="HTH-TYPE TRANSCRIPTIONAL REGULATOR ARGP"/>
    <property type="match status" value="1"/>
</dbReference>
<dbReference type="OrthoDB" id="3252676at2"/>
<dbReference type="InterPro" id="IPR036388">
    <property type="entry name" value="WH-like_DNA-bd_sf"/>
</dbReference>
<comment type="similarity">
    <text evidence="1 5">Belongs to the LysR transcriptional regulatory family.</text>
</comment>
<dbReference type="AlphaFoldDB" id="A0A066RU80"/>